<dbReference type="EMBL" id="KN840443">
    <property type="protein sequence ID" value="KIP11882.1"/>
    <property type="molecule type" value="Genomic_DNA"/>
</dbReference>
<gene>
    <name evidence="2" type="ORF">PHLGIDRAFT_418251</name>
</gene>
<dbReference type="HOGENOM" id="CLU_077464_0_0_1"/>
<name>A0A0C3SDJ4_PHLG1</name>
<protein>
    <submittedName>
        <fullName evidence="2">Uncharacterized protein</fullName>
    </submittedName>
</protein>
<dbReference type="AlphaFoldDB" id="A0A0C3SDJ4"/>
<keyword evidence="3" id="KW-1185">Reference proteome</keyword>
<evidence type="ECO:0000313" key="3">
    <source>
        <dbReference type="Proteomes" id="UP000053257"/>
    </source>
</evidence>
<evidence type="ECO:0000256" key="1">
    <source>
        <dbReference type="SAM" id="MobiDB-lite"/>
    </source>
</evidence>
<evidence type="ECO:0000313" key="2">
    <source>
        <dbReference type="EMBL" id="KIP11882.1"/>
    </source>
</evidence>
<sequence>MGQSPSTAHHPSPLASLAPPPPYTAVERPITAGDVQPMDMDGRRALALAVAQMQECKAVFTSWRRAMDESLSHDRSELEREVCSCIVELEENSTATLGESKSIIEAHRSLGVLMSRRFSNTNSSIILQPSTEIISLIEEIQRRSETVNDCANAMKAKLCDLVSMLETGEPRRRKKTFFQSLFGWVKKVLFVVSAVLGALAAACKFVYPAAVPALELSSMLSGATATFASACEAGSATSSEQLLAMLRETIPAQADQVAQRLSDFQYCNLLLQREMEMQKGVVYRLDRQEAEHARLRWEIHNIAMENLCLNNS</sequence>
<feature type="region of interest" description="Disordered" evidence="1">
    <location>
        <begin position="1"/>
        <end position="25"/>
    </location>
</feature>
<proteinExistence type="predicted"/>
<organism evidence="2 3">
    <name type="scientific">Phlebiopsis gigantea (strain 11061_1 CR5-6)</name>
    <name type="common">White-rot fungus</name>
    <name type="synonym">Peniophora gigantea</name>
    <dbReference type="NCBI Taxonomy" id="745531"/>
    <lineage>
        <taxon>Eukaryota</taxon>
        <taxon>Fungi</taxon>
        <taxon>Dikarya</taxon>
        <taxon>Basidiomycota</taxon>
        <taxon>Agaricomycotina</taxon>
        <taxon>Agaricomycetes</taxon>
        <taxon>Polyporales</taxon>
        <taxon>Phanerochaetaceae</taxon>
        <taxon>Phlebiopsis</taxon>
    </lineage>
</organism>
<accession>A0A0C3SDJ4</accession>
<dbReference type="Proteomes" id="UP000053257">
    <property type="component" value="Unassembled WGS sequence"/>
</dbReference>
<reference evidence="2 3" key="1">
    <citation type="journal article" date="2014" name="PLoS Genet.">
        <title>Analysis of the Phlebiopsis gigantea genome, transcriptome and secretome provides insight into its pioneer colonization strategies of wood.</title>
        <authorList>
            <person name="Hori C."/>
            <person name="Ishida T."/>
            <person name="Igarashi K."/>
            <person name="Samejima M."/>
            <person name="Suzuki H."/>
            <person name="Master E."/>
            <person name="Ferreira P."/>
            <person name="Ruiz-Duenas F.J."/>
            <person name="Held B."/>
            <person name="Canessa P."/>
            <person name="Larrondo L.F."/>
            <person name="Schmoll M."/>
            <person name="Druzhinina I.S."/>
            <person name="Kubicek C.P."/>
            <person name="Gaskell J.A."/>
            <person name="Kersten P."/>
            <person name="St John F."/>
            <person name="Glasner J."/>
            <person name="Sabat G."/>
            <person name="Splinter BonDurant S."/>
            <person name="Syed K."/>
            <person name="Yadav J."/>
            <person name="Mgbeahuruike A.C."/>
            <person name="Kovalchuk A."/>
            <person name="Asiegbu F.O."/>
            <person name="Lackner G."/>
            <person name="Hoffmeister D."/>
            <person name="Rencoret J."/>
            <person name="Gutierrez A."/>
            <person name="Sun H."/>
            <person name="Lindquist E."/>
            <person name="Barry K."/>
            <person name="Riley R."/>
            <person name="Grigoriev I.V."/>
            <person name="Henrissat B."/>
            <person name="Kues U."/>
            <person name="Berka R.M."/>
            <person name="Martinez A.T."/>
            <person name="Covert S.F."/>
            <person name="Blanchette R.A."/>
            <person name="Cullen D."/>
        </authorList>
    </citation>
    <scope>NUCLEOTIDE SEQUENCE [LARGE SCALE GENOMIC DNA]</scope>
    <source>
        <strain evidence="2 3">11061_1 CR5-6</strain>
    </source>
</reference>